<organism evidence="1 2">
    <name type="scientific">Marinobacter azerbaijanicus</name>
    <dbReference type="NCBI Taxonomy" id="3050455"/>
    <lineage>
        <taxon>Bacteria</taxon>
        <taxon>Pseudomonadati</taxon>
        <taxon>Pseudomonadota</taxon>
        <taxon>Gammaproteobacteria</taxon>
        <taxon>Pseudomonadales</taxon>
        <taxon>Marinobacteraceae</taxon>
        <taxon>Marinobacter</taxon>
    </lineage>
</organism>
<accession>A0ABT7IJE1</accession>
<dbReference type="RefSeq" id="WP_202336735.1">
    <property type="nucleotide sequence ID" value="NZ_JASSVS010000012.1"/>
</dbReference>
<evidence type="ECO:0000313" key="2">
    <source>
        <dbReference type="Proteomes" id="UP001227964"/>
    </source>
</evidence>
<sequence length="49" mass="4962">MDILNAKVSRSGDVDASELMARTGGNLFVAGSGDIDAHITTAVSVVAPM</sequence>
<gene>
    <name evidence="1" type="ORF">QPM17_19235</name>
</gene>
<keyword evidence="2" id="KW-1185">Reference proteome</keyword>
<protein>
    <submittedName>
        <fullName evidence="1">Uncharacterized protein</fullName>
    </submittedName>
</protein>
<evidence type="ECO:0000313" key="1">
    <source>
        <dbReference type="EMBL" id="MDL0433278.1"/>
    </source>
</evidence>
<proteinExistence type="predicted"/>
<dbReference type="Proteomes" id="UP001227964">
    <property type="component" value="Unassembled WGS sequence"/>
</dbReference>
<comment type="caution">
    <text evidence="1">The sequence shown here is derived from an EMBL/GenBank/DDBJ whole genome shotgun (WGS) entry which is preliminary data.</text>
</comment>
<reference evidence="1 2" key="1">
    <citation type="submission" date="2023-06" db="EMBL/GenBank/DDBJ databases">
        <title>Marinobacter azerbaijanicus a moderately halophilic, isolated from Urmia Lake in Azerbaijan region of Iran.</title>
        <authorList>
            <person name="Sanchez-Porro C."/>
            <person name="Aghdam E.M."/>
            <person name="Saheb S.M."/>
            <person name="Tarhriz V."/>
            <person name="Kazemi E."/>
            <person name="Ammozegar M.A."/>
            <person name="Ventosa A."/>
            <person name="Hejazi M.S."/>
        </authorList>
    </citation>
    <scope>NUCLEOTIDE SEQUENCE [LARGE SCALE GENOMIC DNA]</scope>
    <source>
        <strain evidence="1 2">TBZ242</strain>
    </source>
</reference>
<dbReference type="EMBL" id="JASSVS010000012">
    <property type="protein sequence ID" value="MDL0433278.1"/>
    <property type="molecule type" value="Genomic_DNA"/>
</dbReference>
<name>A0ABT7IJE1_9GAMM</name>